<keyword evidence="5 7" id="KW-0694">RNA-binding</keyword>
<keyword evidence="2 7" id="KW-0808">Transferase</keyword>
<dbReference type="KEGG" id="des:DSOUD_3456"/>
<evidence type="ECO:0000256" key="2">
    <source>
        <dbReference type="ARBA" id="ARBA00022679"/>
    </source>
</evidence>
<comment type="function">
    <text evidence="7">Adds poly(A) tail to the 3' end of many RNAs, which usually targets these RNAs for decay. Plays a significant role in the global control of gene expression, through influencing the rate of transcript degradation, and in the general RNA quality control.</text>
</comment>
<dbReference type="Pfam" id="PF12626">
    <property type="entry name" value="PolyA_pol_arg_C"/>
    <property type="match status" value="1"/>
</dbReference>
<dbReference type="PATRIC" id="fig|1603606.3.peg.3717"/>
<dbReference type="SUPFAM" id="SSF81301">
    <property type="entry name" value="Nucleotidyltransferase"/>
    <property type="match status" value="1"/>
</dbReference>
<dbReference type="SUPFAM" id="SSF81891">
    <property type="entry name" value="Poly A polymerase C-terminal region-like"/>
    <property type="match status" value="1"/>
</dbReference>
<feature type="domain" description="Polymerase A arginine-rich C-terminal" evidence="11">
    <location>
        <begin position="319"/>
        <end position="426"/>
    </location>
</feature>
<dbReference type="InterPro" id="IPR052191">
    <property type="entry name" value="tRNA_ntf/polyA_polymerase_I"/>
</dbReference>
<evidence type="ECO:0000259" key="12">
    <source>
        <dbReference type="Pfam" id="PF12627"/>
    </source>
</evidence>
<evidence type="ECO:0000256" key="9">
    <source>
        <dbReference type="SAM" id="MobiDB-lite"/>
    </source>
</evidence>
<dbReference type="PANTHER" id="PTHR43051:SF1">
    <property type="entry name" value="POLYNUCLEOTIDE ADENYLYLTRANSFERASE FAMILY PROTEIN"/>
    <property type="match status" value="1"/>
</dbReference>
<keyword evidence="14" id="KW-1185">Reference proteome</keyword>
<dbReference type="GO" id="GO:0043633">
    <property type="term" value="P:polyadenylation-dependent RNA catabolic process"/>
    <property type="evidence" value="ECO:0007669"/>
    <property type="project" value="InterPro"/>
</dbReference>
<dbReference type="GO" id="GO:1990817">
    <property type="term" value="F:poly(A) RNA polymerase activity"/>
    <property type="evidence" value="ECO:0007669"/>
    <property type="project" value="UniProtKB-UniRule"/>
</dbReference>
<dbReference type="InterPro" id="IPR025866">
    <property type="entry name" value="PolyA_pol_arg_C_dom"/>
</dbReference>
<evidence type="ECO:0000256" key="8">
    <source>
        <dbReference type="RuleBase" id="RU003953"/>
    </source>
</evidence>
<dbReference type="Gene3D" id="3.30.460.10">
    <property type="entry name" value="Beta Polymerase, domain 2"/>
    <property type="match status" value="1"/>
</dbReference>
<dbReference type="CDD" id="cd05398">
    <property type="entry name" value="NT_ClassII-CCAase"/>
    <property type="match status" value="1"/>
</dbReference>
<dbReference type="Gene3D" id="1.10.3090.10">
    <property type="entry name" value="cca-adding enzyme, domain 2"/>
    <property type="match status" value="1"/>
</dbReference>
<protein>
    <recommendedName>
        <fullName evidence="7">Poly(A) polymerase I</fullName>
        <shortName evidence="7">PAP I</shortName>
        <ecNumber evidence="7">2.7.7.19</ecNumber>
    </recommendedName>
</protein>
<feature type="domain" description="tRNA nucleotidyltransferase/poly(A) polymerase RNA and SrmB- binding" evidence="12">
    <location>
        <begin position="204"/>
        <end position="259"/>
    </location>
</feature>
<evidence type="ECO:0000256" key="7">
    <source>
        <dbReference type="HAMAP-Rule" id="MF_00957"/>
    </source>
</evidence>
<accession>A0A0M3QGP7</accession>
<dbReference type="RefSeq" id="WP_053552113.1">
    <property type="nucleotide sequence ID" value="NZ_CP010802.1"/>
</dbReference>
<dbReference type="GO" id="GO:0003723">
    <property type="term" value="F:RNA binding"/>
    <property type="evidence" value="ECO:0007669"/>
    <property type="project" value="UniProtKB-UniRule"/>
</dbReference>
<dbReference type="EC" id="2.7.7.19" evidence="7"/>
<evidence type="ECO:0000256" key="6">
    <source>
        <dbReference type="ARBA" id="ARBA00023163"/>
    </source>
</evidence>
<dbReference type="GO" id="GO:0005524">
    <property type="term" value="F:ATP binding"/>
    <property type="evidence" value="ECO:0007669"/>
    <property type="project" value="UniProtKB-UniRule"/>
</dbReference>
<keyword evidence="4 7" id="KW-0067">ATP-binding</keyword>
<dbReference type="InterPro" id="IPR032828">
    <property type="entry name" value="PolyA_RNA-bd"/>
</dbReference>
<feature type="compositionally biased region" description="Basic residues" evidence="9">
    <location>
        <begin position="413"/>
        <end position="428"/>
    </location>
</feature>
<proteinExistence type="inferred from homology"/>
<feature type="domain" description="Poly A polymerase head" evidence="10">
    <location>
        <begin position="48"/>
        <end position="176"/>
    </location>
</feature>
<feature type="region of interest" description="Disordered" evidence="9">
    <location>
        <begin position="392"/>
        <end position="439"/>
    </location>
</feature>
<keyword evidence="1 7" id="KW-0507">mRNA processing</keyword>
<evidence type="ECO:0000256" key="3">
    <source>
        <dbReference type="ARBA" id="ARBA00022741"/>
    </source>
</evidence>
<evidence type="ECO:0000259" key="10">
    <source>
        <dbReference type="Pfam" id="PF01743"/>
    </source>
</evidence>
<evidence type="ECO:0000313" key="14">
    <source>
        <dbReference type="Proteomes" id="UP000057158"/>
    </source>
</evidence>
<feature type="active site" evidence="7">
    <location>
        <position position="68"/>
    </location>
</feature>
<keyword evidence="6 7" id="KW-0804">Transcription</keyword>
<evidence type="ECO:0000256" key="4">
    <source>
        <dbReference type="ARBA" id="ARBA00022840"/>
    </source>
</evidence>
<evidence type="ECO:0000259" key="11">
    <source>
        <dbReference type="Pfam" id="PF12626"/>
    </source>
</evidence>
<reference evidence="13 14" key="1">
    <citation type="submission" date="2015-07" db="EMBL/GenBank/DDBJ databases">
        <title>Isolation and Genomic Characterization of a Novel Halophilic Metal-Reducing Deltaproteobacterium from the Deep Subsurface.</title>
        <authorList>
            <person name="Badalamenti J.P."/>
            <person name="Summers Z.M."/>
            <person name="Gralnick J.A."/>
            <person name="Bond D.R."/>
        </authorList>
    </citation>
    <scope>NUCLEOTIDE SEQUENCE [LARGE SCALE GENOMIC DNA]</scope>
    <source>
        <strain evidence="13 14">WTL</strain>
    </source>
</reference>
<keyword evidence="3 7" id="KW-0547">Nucleotide-binding</keyword>
<comment type="similarity">
    <text evidence="7 8">Belongs to the tRNA nucleotidyltransferase/poly(A) polymerase family.</text>
</comment>
<dbReference type="InterPro" id="IPR002646">
    <property type="entry name" value="PolA_pol_head_dom"/>
</dbReference>
<dbReference type="Pfam" id="PF12627">
    <property type="entry name" value="PolyA_pol_RNAbd"/>
    <property type="match status" value="1"/>
</dbReference>
<dbReference type="NCBIfam" id="TIGR01942">
    <property type="entry name" value="pcnB"/>
    <property type="match status" value="1"/>
</dbReference>
<dbReference type="InterPro" id="IPR043519">
    <property type="entry name" value="NT_sf"/>
</dbReference>
<gene>
    <name evidence="7 13" type="primary">pcnB</name>
    <name evidence="13" type="ORF">DSOUD_3456</name>
</gene>
<sequence>MTDSETDQFPAANLPRVLPRAEHGISRKQIDDQTLKVLYRLHNNGFKAYLVGGGVRDLLLGRTPKDFDVGTDATPSQVKKLFRNCFLVGRRFRLAHIRFGQDGLVEVATFRRQAGPDDLPENPDDHFGFAENIFGTPQEDAFRRDFTINALFYNIEDFSIIDYVGGLDDLEARRLRVIGDPLVRFTEDPVRMLRALEFSARLAFTLDEEVREAIYRRAPLIAEAAPARIREEMMELFRHRVGGEVLRNAQATGLLPHLLAGFEGEEETFSLLEKVDARTASGKAIDEPFVLAALHLHRFRGACPAGEELTVADAVRIAGLVLAPHCNYFHIAHGVRHQARELLVGFYRLGRGRGMRGERRFLQHPAFRGALEFLALWSEATGEGVELVARWQEVPESGPSEGRPRGEEGKTPSKGRPRRRRRGPRRKGVAPAAPPESGE</sequence>
<dbReference type="Pfam" id="PF01743">
    <property type="entry name" value="PolyA_pol"/>
    <property type="match status" value="1"/>
</dbReference>
<dbReference type="Proteomes" id="UP000057158">
    <property type="component" value="Chromosome"/>
</dbReference>
<dbReference type="PANTHER" id="PTHR43051">
    <property type="entry name" value="POLYNUCLEOTIDE ADENYLYLTRANSFERASE FAMILY PROTEIN"/>
    <property type="match status" value="1"/>
</dbReference>
<organism evidence="13 14">
    <name type="scientific">Desulfuromonas soudanensis</name>
    <dbReference type="NCBI Taxonomy" id="1603606"/>
    <lineage>
        <taxon>Bacteria</taxon>
        <taxon>Pseudomonadati</taxon>
        <taxon>Thermodesulfobacteriota</taxon>
        <taxon>Desulfuromonadia</taxon>
        <taxon>Desulfuromonadales</taxon>
        <taxon>Desulfuromonadaceae</taxon>
        <taxon>Desulfuromonas</taxon>
    </lineage>
</organism>
<feature type="active site" evidence="7">
    <location>
        <position position="145"/>
    </location>
</feature>
<dbReference type="OrthoDB" id="9805698at2"/>
<feature type="active site" evidence="7">
    <location>
        <position position="66"/>
    </location>
</feature>
<evidence type="ECO:0000256" key="5">
    <source>
        <dbReference type="ARBA" id="ARBA00022884"/>
    </source>
</evidence>
<feature type="compositionally biased region" description="Basic and acidic residues" evidence="9">
    <location>
        <begin position="402"/>
        <end position="411"/>
    </location>
</feature>
<evidence type="ECO:0000256" key="1">
    <source>
        <dbReference type="ARBA" id="ARBA00022664"/>
    </source>
</evidence>
<dbReference type="GO" id="GO:0006397">
    <property type="term" value="P:mRNA processing"/>
    <property type="evidence" value="ECO:0007669"/>
    <property type="project" value="UniProtKB-KW"/>
</dbReference>
<dbReference type="AlphaFoldDB" id="A0A0M3QGP7"/>
<comment type="catalytic activity">
    <reaction evidence="7">
        <text>RNA(n) + ATP = RNA(n)-3'-adenine ribonucleotide + diphosphate</text>
        <dbReference type="Rhea" id="RHEA:11332"/>
        <dbReference type="Rhea" id="RHEA-COMP:14527"/>
        <dbReference type="Rhea" id="RHEA-COMP:17347"/>
        <dbReference type="ChEBI" id="CHEBI:30616"/>
        <dbReference type="ChEBI" id="CHEBI:33019"/>
        <dbReference type="ChEBI" id="CHEBI:140395"/>
        <dbReference type="ChEBI" id="CHEBI:173115"/>
        <dbReference type="EC" id="2.7.7.19"/>
    </reaction>
</comment>
<name>A0A0M3QGP7_9BACT</name>
<dbReference type="InterPro" id="IPR010206">
    <property type="entry name" value="PolA_pol_I"/>
</dbReference>
<dbReference type="EMBL" id="CP010802">
    <property type="protein sequence ID" value="ALC18173.1"/>
    <property type="molecule type" value="Genomic_DNA"/>
</dbReference>
<dbReference type="HAMAP" id="MF_00957">
    <property type="entry name" value="PolyA_pol"/>
    <property type="match status" value="1"/>
</dbReference>
<evidence type="ECO:0000313" key="13">
    <source>
        <dbReference type="EMBL" id="ALC18173.1"/>
    </source>
</evidence>
<dbReference type="STRING" id="1603606.DSOUD_3456"/>